<evidence type="ECO:0000313" key="2">
    <source>
        <dbReference type="EMBL" id="AUV56854.1"/>
    </source>
</evidence>
<dbReference type="RefSeq" id="YP_009797404.1">
    <property type="nucleotide sequence ID" value="NC_047914.1"/>
</dbReference>
<evidence type="ECO:0000256" key="1">
    <source>
        <dbReference type="SAM" id="MobiDB-lite"/>
    </source>
</evidence>
<evidence type="ECO:0000313" key="3">
    <source>
        <dbReference type="Proteomes" id="UP000241620"/>
    </source>
</evidence>
<dbReference type="KEGG" id="vg:54987818"/>
<protein>
    <submittedName>
        <fullName evidence="2">Uncharacterized protein</fullName>
    </submittedName>
</protein>
<reference evidence="2 3" key="1">
    <citation type="submission" date="2017-12" db="EMBL/GenBank/DDBJ databases">
        <title>Phages infecting Faecalibacterium prausnitzii belong to novel viral genera that help decipher intestinal viromes.</title>
        <authorList>
            <person name="Petit M.-A."/>
            <person name="De Paepe M."/>
            <person name="Benevides L."/>
            <person name="Langella P."/>
        </authorList>
    </citation>
    <scope>NUCLEOTIDE SEQUENCE [LARGE SCALE GENOMIC DNA]</scope>
</reference>
<keyword evidence="3" id="KW-1185">Reference proteome</keyword>
<dbReference type="GeneID" id="54987818"/>
<proteinExistence type="predicted"/>
<feature type="region of interest" description="Disordered" evidence="1">
    <location>
        <begin position="1"/>
        <end position="26"/>
    </location>
</feature>
<dbReference type="Proteomes" id="UP000241620">
    <property type="component" value="Segment"/>
</dbReference>
<name>A0A2K9V469_9CAUD</name>
<sequence length="103" mass="11020">MAVKKTAAEQNAENAVSAEPAQSKPGVSIYVGPSILGYIQKNTIYPCVAAEAVERDDVKIATEKYPGVADFIINVDELHTTPEKAKARGEAILAFARMLAKSK</sequence>
<dbReference type="EMBL" id="MG711467">
    <property type="protein sequence ID" value="AUV56854.1"/>
    <property type="molecule type" value="Genomic_DNA"/>
</dbReference>
<accession>A0A2K9V469</accession>
<organism evidence="2 3">
    <name type="scientific">Faecalibacterium phage FP_Taranis</name>
    <dbReference type="NCBI Taxonomy" id="2070186"/>
    <lineage>
        <taxon>Viruses</taxon>
        <taxon>Duplodnaviria</taxon>
        <taxon>Heunggongvirae</taxon>
        <taxon>Uroviricota</taxon>
        <taxon>Caudoviricetes</taxon>
        <taxon>Taranisvirus</taxon>
        <taxon>Taranisvirus taranis</taxon>
    </lineage>
</organism>